<evidence type="ECO:0000259" key="4">
    <source>
        <dbReference type="PROSITE" id="PS01124"/>
    </source>
</evidence>
<evidence type="ECO:0000256" key="2">
    <source>
        <dbReference type="ARBA" id="ARBA00023125"/>
    </source>
</evidence>
<dbReference type="RefSeq" id="WP_390194330.1">
    <property type="nucleotide sequence ID" value="NZ_JBHMEP010000004.1"/>
</dbReference>
<keyword evidence="6" id="KW-1185">Reference proteome</keyword>
<keyword evidence="1" id="KW-0805">Transcription regulation</keyword>
<name>A0ABV5HPU0_9VIBR</name>
<dbReference type="Proteomes" id="UP001589645">
    <property type="component" value="Unassembled WGS sequence"/>
</dbReference>
<evidence type="ECO:0000313" key="5">
    <source>
        <dbReference type="EMBL" id="MFB9136265.1"/>
    </source>
</evidence>
<keyword evidence="2" id="KW-0238">DNA-binding</keyword>
<dbReference type="Gene3D" id="1.10.10.60">
    <property type="entry name" value="Homeodomain-like"/>
    <property type="match status" value="1"/>
</dbReference>
<dbReference type="InterPro" id="IPR018062">
    <property type="entry name" value="HTH_AraC-typ_CS"/>
</dbReference>
<dbReference type="PROSITE" id="PS01124">
    <property type="entry name" value="HTH_ARAC_FAMILY_2"/>
    <property type="match status" value="1"/>
</dbReference>
<dbReference type="PANTHER" id="PTHR46796:SF12">
    <property type="entry name" value="HTH-TYPE DNA-BINDING TRANSCRIPTIONAL ACTIVATOR EUTR"/>
    <property type="match status" value="1"/>
</dbReference>
<dbReference type="InterPro" id="IPR009057">
    <property type="entry name" value="Homeodomain-like_sf"/>
</dbReference>
<evidence type="ECO:0000256" key="3">
    <source>
        <dbReference type="ARBA" id="ARBA00023163"/>
    </source>
</evidence>
<dbReference type="PANTHER" id="PTHR46796">
    <property type="entry name" value="HTH-TYPE TRANSCRIPTIONAL ACTIVATOR RHAS-RELATED"/>
    <property type="match status" value="1"/>
</dbReference>
<comment type="caution">
    <text evidence="5">The sequence shown here is derived from an EMBL/GenBank/DDBJ whole genome shotgun (WGS) entry which is preliminary data.</text>
</comment>
<dbReference type="Pfam" id="PF12833">
    <property type="entry name" value="HTH_18"/>
    <property type="match status" value="1"/>
</dbReference>
<reference evidence="5 6" key="1">
    <citation type="submission" date="2024-09" db="EMBL/GenBank/DDBJ databases">
        <authorList>
            <person name="Sun Q."/>
            <person name="Mori K."/>
        </authorList>
    </citation>
    <scope>NUCLEOTIDE SEQUENCE [LARGE SCALE GENOMIC DNA]</scope>
    <source>
        <strain evidence="5 6">CECT 8064</strain>
    </source>
</reference>
<dbReference type="InterPro" id="IPR018060">
    <property type="entry name" value="HTH_AraC"/>
</dbReference>
<evidence type="ECO:0000256" key="1">
    <source>
        <dbReference type="ARBA" id="ARBA00023015"/>
    </source>
</evidence>
<gene>
    <name evidence="5" type="ORF">ACFFUV_14925</name>
</gene>
<proteinExistence type="predicted"/>
<evidence type="ECO:0000313" key="6">
    <source>
        <dbReference type="Proteomes" id="UP001589645"/>
    </source>
</evidence>
<sequence length="332" mass="38283">MPHEGSSCAPERCKSYSYDVNQQAQSLTAWDQHYNQHSQGTFFGYLDELKLPRVHLFEEFTNRTLLQQCYVNPNAIWIGFSLQAQRPKVDGQEAQRHQVMVRPAHQAFELLTPEEFQIFGLVVDLSLLQKELVEQDYQQWMSARIMDSEQNADLCWQIAKLIAMSLDAKSVIGARIVNEPHGCLSSLIERSVVDKLSGFYLQQNTPIESAASRRSALQRIYHHIEQTGSYPQSITELCQIGCVSRRTLQYVFEQQLGMTPLSYLRDCRLNEVRRSLIETAHQELAICDVALAHGFYHLGSFHHYYKQLFGETPNQTKHRAQGYRRVFVANNL</sequence>
<dbReference type="EMBL" id="JBHMEP010000004">
    <property type="protein sequence ID" value="MFB9136265.1"/>
    <property type="molecule type" value="Genomic_DNA"/>
</dbReference>
<accession>A0ABV5HPU0</accession>
<dbReference type="SMART" id="SM00342">
    <property type="entry name" value="HTH_ARAC"/>
    <property type="match status" value="1"/>
</dbReference>
<dbReference type="PROSITE" id="PS00041">
    <property type="entry name" value="HTH_ARAC_FAMILY_1"/>
    <property type="match status" value="1"/>
</dbReference>
<dbReference type="SUPFAM" id="SSF46689">
    <property type="entry name" value="Homeodomain-like"/>
    <property type="match status" value="2"/>
</dbReference>
<dbReference type="InterPro" id="IPR050204">
    <property type="entry name" value="AraC_XylS_family_regulators"/>
</dbReference>
<feature type="domain" description="HTH araC/xylS-type" evidence="4">
    <location>
        <begin position="218"/>
        <end position="319"/>
    </location>
</feature>
<organism evidence="5 6">
    <name type="scientific">Vibrio olivae</name>
    <dbReference type="NCBI Taxonomy" id="1243002"/>
    <lineage>
        <taxon>Bacteria</taxon>
        <taxon>Pseudomonadati</taxon>
        <taxon>Pseudomonadota</taxon>
        <taxon>Gammaproteobacteria</taxon>
        <taxon>Vibrionales</taxon>
        <taxon>Vibrionaceae</taxon>
        <taxon>Vibrio</taxon>
    </lineage>
</organism>
<protein>
    <submittedName>
        <fullName evidence="5">Helix-turn-helix domain-containing protein</fullName>
    </submittedName>
</protein>
<keyword evidence="3" id="KW-0804">Transcription</keyword>